<comment type="caution">
    <text evidence="2">The sequence shown here is derived from an EMBL/GenBank/DDBJ whole genome shotgun (WGS) entry which is preliminary data.</text>
</comment>
<dbReference type="InterPro" id="IPR023214">
    <property type="entry name" value="HAD_sf"/>
</dbReference>
<dbReference type="InterPro" id="IPR006379">
    <property type="entry name" value="HAD-SF_hydro_IIB"/>
</dbReference>
<dbReference type="NCBIfam" id="TIGR01484">
    <property type="entry name" value="HAD-SF-IIB"/>
    <property type="match status" value="1"/>
</dbReference>
<dbReference type="EMBL" id="QMQA01000110">
    <property type="protein sequence ID" value="RLE13210.1"/>
    <property type="molecule type" value="Genomic_DNA"/>
</dbReference>
<sequence>IKFVINSGRSLKDILEILFQSRIPCSEGYPEAIISTHGAFIHYLKGNNYVEDEEWNKKKEKELEILRQEIGWKSKLWEKLIEEKLKIKPVSKQIDQGIFRVFFSNKEEAEKVRQAITKESSFKYTTFLRNKHLLLATLSTAQKGYSLLRVTRHFNISPNQVLAIGDSHNDEDMLDGRYGFIPAAPSNADEEVKLLVKNNNGYVASLPEGKGVMEIVNFLLNSPK</sequence>
<dbReference type="GO" id="GO:0016791">
    <property type="term" value="F:phosphatase activity"/>
    <property type="evidence" value="ECO:0007669"/>
    <property type="project" value="TreeGrafter"/>
</dbReference>
<protein>
    <recommendedName>
        <fullName evidence="1">Sucrose phosphatase-like domain-containing protein</fullName>
    </recommendedName>
</protein>
<dbReference type="SUPFAM" id="SSF56784">
    <property type="entry name" value="HAD-like"/>
    <property type="match status" value="1"/>
</dbReference>
<accession>A0A662DBT7</accession>
<dbReference type="PANTHER" id="PTHR10000:SF8">
    <property type="entry name" value="HAD SUPERFAMILY HYDROLASE-LIKE, TYPE 3"/>
    <property type="match status" value="1"/>
</dbReference>
<dbReference type="PANTHER" id="PTHR10000">
    <property type="entry name" value="PHOSPHOSERINE PHOSPHATASE"/>
    <property type="match status" value="1"/>
</dbReference>
<reference evidence="2 3" key="1">
    <citation type="submission" date="2018-06" db="EMBL/GenBank/DDBJ databases">
        <title>Extensive metabolic versatility and redundancy in microbially diverse, dynamic hydrothermal sediments.</title>
        <authorList>
            <person name="Dombrowski N."/>
            <person name="Teske A."/>
            <person name="Baker B.J."/>
        </authorList>
    </citation>
    <scope>NUCLEOTIDE SEQUENCE [LARGE SCALE GENOMIC DNA]</scope>
    <source>
        <strain evidence="2">B3_G15</strain>
    </source>
</reference>
<proteinExistence type="predicted"/>
<dbReference type="AlphaFoldDB" id="A0A662DBT7"/>
<evidence type="ECO:0000259" key="1">
    <source>
        <dbReference type="Pfam" id="PF05116"/>
    </source>
</evidence>
<dbReference type="GO" id="GO:0005829">
    <property type="term" value="C:cytosol"/>
    <property type="evidence" value="ECO:0007669"/>
    <property type="project" value="TreeGrafter"/>
</dbReference>
<gene>
    <name evidence="2" type="ORF">DRJ04_04785</name>
</gene>
<dbReference type="Proteomes" id="UP000280417">
    <property type="component" value="Unassembled WGS sequence"/>
</dbReference>
<dbReference type="Pfam" id="PF05116">
    <property type="entry name" value="S6PP"/>
    <property type="match status" value="1"/>
</dbReference>
<dbReference type="GO" id="GO:0000287">
    <property type="term" value="F:magnesium ion binding"/>
    <property type="evidence" value="ECO:0007669"/>
    <property type="project" value="TreeGrafter"/>
</dbReference>
<organism evidence="2 3">
    <name type="scientific">Aerophobetes bacterium</name>
    <dbReference type="NCBI Taxonomy" id="2030807"/>
    <lineage>
        <taxon>Bacteria</taxon>
        <taxon>Candidatus Aerophobota</taxon>
    </lineage>
</organism>
<feature type="non-terminal residue" evidence="2">
    <location>
        <position position="1"/>
    </location>
</feature>
<dbReference type="Gene3D" id="3.40.50.1000">
    <property type="entry name" value="HAD superfamily/HAD-like"/>
    <property type="match status" value="2"/>
</dbReference>
<dbReference type="InterPro" id="IPR006380">
    <property type="entry name" value="SPP-like_dom"/>
</dbReference>
<evidence type="ECO:0000313" key="2">
    <source>
        <dbReference type="EMBL" id="RLE13210.1"/>
    </source>
</evidence>
<feature type="domain" description="Sucrose phosphatase-like" evidence="1">
    <location>
        <begin position="2"/>
        <end position="217"/>
    </location>
</feature>
<dbReference type="InterPro" id="IPR036412">
    <property type="entry name" value="HAD-like_sf"/>
</dbReference>
<name>A0A662DBT7_UNCAE</name>
<evidence type="ECO:0000313" key="3">
    <source>
        <dbReference type="Proteomes" id="UP000280417"/>
    </source>
</evidence>